<protein>
    <recommendedName>
        <fullName evidence="1">START domain-containing protein</fullName>
    </recommendedName>
</protein>
<gene>
    <name evidence="2" type="ORF">Pmar_PMAR005932</name>
</gene>
<dbReference type="InParanoid" id="C5LL28"/>
<evidence type="ECO:0000259" key="1">
    <source>
        <dbReference type="PROSITE" id="PS50848"/>
    </source>
</evidence>
<evidence type="ECO:0000313" key="3">
    <source>
        <dbReference type="Proteomes" id="UP000007800"/>
    </source>
</evidence>
<dbReference type="SUPFAM" id="SSF55961">
    <property type="entry name" value="Bet v1-like"/>
    <property type="match status" value="1"/>
</dbReference>
<dbReference type="EMBL" id="GG683038">
    <property type="protein sequence ID" value="EER02592.1"/>
    <property type="molecule type" value="Genomic_DNA"/>
</dbReference>
<sequence>MIKIRLAKAFYSLPWYHVGVVQNRLIVIQQMLVLLQLGVLYLVEKLLIDIKRDRVAKAGNTKRIGCLAYKRQMKANSECIHMMEERVASMKEVRRALDKNGDGWVLQRDGEGIRTYYKHNKDTPSVHSFRIQGIIDCPFFDLMALLSEVDFYKDWIPSYKFLGIRDSKRIAEPRATQMLLHIVAALPWPFHNRDLVISVDGIDCIGPYEDPRQIVILLKSESGTSYEPYVSASDMPIPARGSTTCDILKNSGATLTPMEDGKTFLQIVMHIDPHISCVPNWLIDMAARHFCYLMLKQVGPPAAAASLWTTPL</sequence>
<dbReference type="PROSITE" id="PS50848">
    <property type="entry name" value="START"/>
    <property type="match status" value="1"/>
</dbReference>
<dbReference type="Proteomes" id="UP000007800">
    <property type="component" value="Unassembled WGS sequence"/>
</dbReference>
<feature type="domain" description="START" evidence="1">
    <location>
        <begin position="75"/>
        <end position="284"/>
    </location>
</feature>
<accession>C5LL28</accession>
<dbReference type="RefSeq" id="XP_002769874.1">
    <property type="nucleotide sequence ID" value="XM_002769828.1"/>
</dbReference>
<dbReference type="Gene3D" id="3.30.530.20">
    <property type="match status" value="1"/>
</dbReference>
<dbReference type="InterPro" id="IPR023393">
    <property type="entry name" value="START-like_dom_sf"/>
</dbReference>
<evidence type="ECO:0000313" key="2">
    <source>
        <dbReference type="EMBL" id="EER02592.1"/>
    </source>
</evidence>
<dbReference type="OMA" id="MKANSEC"/>
<dbReference type="CDD" id="cd08877">
    <property type="entry name" value="START_2"/>
    <property type="match status" value="1"/>
</dbReference>
<dbReference type="InterPro" id="IPR002913">
    <property type="entry name" value="START_lipid-bd_dom"/>
</dbReference>
<dbReference type="GO" id="GO:0008289">
    <property type="term" value="F:lipid binding"/>
    <property type="evidence" value="ECO:0007669"/>
    <property type="project" value="InterPro"/>
</dbReference>
<proteinExistence type="predicted"/>
<keyword evidence="3" id="KW-1185">Reference proteome</keyword>
<name>C5LL28_PERM5</name>
<dbReference type="AlphaFoldDB" id="C5LL28"/>
<organism evidence="3">
    <name type="scientific">Perkinsus marinus (strain ATCC 50983 / TXsc)</name>
    <dbReference type="NCBI Taxonomy" id="423536"/>
    <lineage>
        <taxon>Eukaryota</taxon>
        <taxon>Sar</taxon>
        <taxon>Alveolata</taxon>
        <taxon>Perkinsozoa</taxon>
        <taxon>Perkinsea</taxon>
        <taxon>Perkinsida</taxon>
        <taxon>Perkinsidae</taxon>
        <taxon>Perkinsus</taxon>
    </lineage>
</organism>
<dbReference type="GeneID" id="9047818"/>
<dbReference type="OrthoDB" id="447279at2759"/>
<dbReference type="PANTHER" id="PTHR34560">
    <property type="entry name" value="POLYKETIDE CYCLASE/DEHYDRASE/LIPID TRANSPORT SUPERFAMILY PROTEIN"/>
    <property type="match status" value="1"/>
</dbReference>
<reference evidence="2 3" key="1">
    <citation type="submission" date="2008-07" db="EMBL/GenBank/DDBJ databases">
        <authorList>
            <person name="El-Sayed N."/>
            <person name="Caler E."/>
            <person name="Inman J."/>
            <person name="Amedeo P."/>
            <person name="Hass B."/>
            <person name="Wortman J."/>
        </authorList>
    </citation>
    <scope>NUCLEOTIDE SEQUENCE [LARGE SCALE GENOMIC DNA]</scope>
    <source>
        <strain evidence="3">ATCC 50983 / TXsc</strain>
    </source>
</reference>
<dbReference type="PANTHER" id="PTHR34560:SF1">
    <property type="entry name" value="START DOMAIN-CONTAINING PROTEIN"/>
    <property type="match status" value="1"/>
</dbReference>